<dbReference type="GO" id="GO:0006754">
    <property type="term" value="P:ATP biosynthetic process"/>
    <property type="evidence" value="ECO:0007669"/>
    <property type="project" value="TreeGrafter"/>
</dbReference>
<dbReference type="GO" id="GO:0004081">
    <property type="term" value="F:bis(5'-nucleosyl)-tetraphosphatase (asymmetrical) activity"/>
    <property type="evidence" value="ECO:0007669"/>
    <property type="project" value="TreeGrafter"/>
</dbReference>
<dbReference type="InterPro" id="IPR003565">
    <property type="entry name" value="Tetra_PHTase"/>
</dbReference>
<dbReference type="Gene3D" id="3.90.79.10">
    <property type="entry name" value="Nucleoside Triphosphate Pyrophosphohydrolase"/>
    <property type="match status" value="1"/>
</dbReference>
<dbReference type="AlphaFoldDB" id="A0A075MS36"/>
<dbReference type="SUPFAM" id="SSF55811">
    <property type="entry name" value="Nudix"/>
    <property type="match status" value="1"/>
</dbReference>
<dbReference type="InterPro" id="IPR020084">
    <property type="entry name" value="NUDIX_hydrolase_CS"/>
</dbReference>
<evidence type="ECO:0000256" key="3">
    <source>
        <dbReference type="ARBA" id="ARBA00022741"/>
    </source>
</evidence>
<dbReference type="HOGENOM" id="CLU_037162_14_4_2"/>
<reference evidence="7 8" key="1">
    <citation type="journal article" date="2014" name="PLoS ONE">
        <title>Genome Sequence of Candidatus Nitrososphaera evergladensis from Group I.1b Enriched from Everglades Soil Reveals Novel Genomic Features of the Ammonia-Oxidizing Archaea.</title>
        <authorList>
            <person name="Zhalnina K.V."/>
            <person name="Dias R."/>
            <person name="Leonard M.T."/>
            <person name="Dorr de Quadros P."/>
            <person name="Camargo F.A."/>
            <person name="Drew J.C."/>
            <person name="Farmerie W.G."/>
            <person name="Daroub S.H."/>
            <person name="Triplett E.W."/>
        </authorList>
    </citation>
    <scope>NUCLEOTIDE SEQUENCE [LARGE SCALE GENOMIC DNA]</scope>
    <source>
        <strain evidence="7 8">SR1</strain>
    </source>
</reference>
<dbReference type="InterPro" id="IPR015797">
    <property type="entry name" value="NUDIX_hydrolase-like_dom_sf"/>
</dbReference>
<evidence type="ECO:0000259" key="6">
    <source>
        <dbReference type="PROSITE" id="PS51462"/>
    </source>
</evidence>
<accession>A0A075MS36</accession>
<evidence type="ECO:0000256" key="5">
    <source>
        <dbReference type="ARBA" id="ARBA00032644"/>
    </source>
</evidence>
<comment type="similarity">
    <text evidence="1">Belongs to the Nudix hydrolase family.</text>
</comment>
<keyword evidence="8" id="KW-1185">Reference proteome</keyword>
<keyword evidence="4 7" id="KW-0378">Hydrolase</keyword>
<dbReference type="GO" id="GO:0006167">
    <property type="term" value="P:AMP biosynthetic process"/>
    <property type="evidence" value="ECO:0007669"/>
    <property type="project" value="TreeGrafter"/>
</dbReference>
<feature type="domain" description="Nudix hydrolase" evidence="6">
    <location>
        <begin position="9"/>
        <end position="141"/>
    </location>
</feature>
<dbReference type="KEGG" id="nev:NTE_02277"/>
<dbReference type="InterPro" id="IPR000086">
    <property type="entry name" value="NUDIX_hydrolase_dom"/>
</dbReference>
<dbReference type="InterPro" id="IPR051325">
    <property type="entry name" value="Nudix_hydrolase_domain"/>
</dbReference>
<dbReference type="RefSeq" id="WP_158385419.1">
    <property type="nucleotide sequence ID" value="NZ_CP007174.1"/>
</dbReference>
<evidence type="ECO:0000256" key="1">
    <source>
        <dbReference type="ARBA" id="ARBA00005582"/>
    </source>
</evidence>
<organism evidence="7 8">
    <name type="scientific">Candidatus Nitrososphaera evergladensis SR1</name>
    <dbReference type="NCBI Taxonomy" id="1459636"/>
    <lineage>
        <taxon>Archaea</taxon>
        <taxon>Nitrososphaerota</taxon>
        <taxon>Nitrososphaeria</taxon>
        <taxon>Nitrososphaerales</taxon>
        <taxon>Nitrososphaeraceae</taxon>
        <taxon>Nitrososphaera</taxon>
    </lineage>
</organism>
<evidence type="ECO:0000256" key="2">
    <source>
        <dbReference type="ARBA" id="ARBA00018911"/>
    </source>
</evidence>
<dbReference type="Proteomes" id="UP000028194">
    <property type="component" value="Chromosome"/>
</dbReference>
<protein>
    <recommendedName>
        <fullName evidence="2">Bis(5'-nucleosyl)-tetraphosphatase [asymmetrical]</fullName>
    </recommendedName>
    <alternativeName>
        <fullName evidence="5">Diadenosine 5',5'''-P1,P4-tetraphosphate asymmetrical hydrolase</fullName>
    </alternativeName>
</protein>
<dbReference type="PANTHER" id="PTHR21340:SF0">
    <property type="entry name" value="BIS(5'-NUCLEOSYL)-TETRAPHOSPHATASE [ASYMMETRICAL]"/>
    <property type="match status" value="1"/>
</dbReference>
<dbReference type="PROSITE" id="PS51462">
    <property type="entry name" value="NUDIX"/>
    <property type="match status" value="1"/>
</dbReference>
<dbReference type="GO" id="GO:0000166">
    <property type="term" value="F:nucleotide binding"/>
    <property type="evidence" value="ECO:0007669"/>
    <property type="project" value="UniProtKB-KW"/>
</dbReference>
<proteinExistence type="inferred from homology"/>
<evidence type="ECO:0000256" key="4">
    <source>
        <dbReference type="ARBA" id="ARBA00022801"/>
    </source>
</evidence>
<name>A0A075MS36_9ARCH</name>
<dbReference type="STRING" id="1459636.NTE_02277"/>
<dbReference type="EMBL" id="CP007174">
    <property type="protein sequence ID" value="AIF84331.1"/>
    <property type="molecule type" value="Genomic_DNA"/>
</dbReference>
<sequence length="145" mass="16718">MNTVVRKVALEQSVGAVIKFLPDDTVAEFLLLRNRRGFWGFPQGHKEKGETDIQTLVREVKEETGISQLEIHNYIGKITYSYFKGDGMRSEKQVSFYFATTPTREIKISEEHADSRWATLKDAFSLLDHAKLRQILDRGHQKGLY</sequence>
<gene>
    <name evidence="7" type="ORF">NTE_02277</name>
</gene>
<dbReference type="PANTHER" id="PTHR21340">
    <property type="entry name" value="DIADENOSINE 5,5-P1,P4-TETRAPHOSPHATE PYROPHOSPHOHYDROLASE MUTT"/>
    <property type="match status" value="1"/>
</dbReference>
<dbReference type="OrthoDB" id="25379at2157"/>
<evidence type="ECO:0000313" key="7">
    <source>
        <dbReference type="EMBL" id="AIF84331.1"/>
    </source>
</evidence>
<keyword evidence="3" id="KW-0547">Nucleotide-binding</keyword>
<dbReference type="CDD" id="cd03428">
    <property type="entry name" value="NUDIX_Ap4A_Nudt2"/>
    <property type="match status" value="1"/>
</dbReference>
<dbReference type="eggNOG" id="arCOG01078">
    <property type="taxonomic scope" value="Archaea"/>
</dbReference>
<dbReference type="PROSITE" id="PS00893">
    <property type="entry name" value="NUDIX_BOX"/>
    <property type="match status" value="1"/>
</dbReference>
<dbReference type="GeneID" id="41597992"/>
<dbReference type="Pfam" id="PF00293">
    <property type="entry name" value="NUDIX"/>
    <property type="match status" value="1"/>
</dbReference>
<evidence type="ECO:0000313" key="8">
    <source>
        <dbReference type="Proteomes" id="UP000028194"/>
    </source>
</evidence>